<dbReference type="InterPro" id="IPR007411">
    <property type="entry name" value="EpmC"/>
</dbReference>
<protein>
    <submittedName>
        <fullName evidence="1">Elongation factor P hydroxylase</fullName>
    </submittedName>
</protein>
<name>A0A9X1LBD3_9GAMM</name>
<dbReference type="AlphaFoldDB" id="A0A9X1LBD3"/>
<evidence type="ECO:0000313" key="2">
    <source>
        <dbReference type="Proteomes" id="UP001139095"/>
    </source>
</evidence>
<evidence type="ECO:0000313" key="1">
    <source>
        <dbReference type="EMBL" id="MCB5160377.1"/>
    </source>
</evidence>
<keyword evidence="1" id="KW-0251">Elongation factor</keyword>
<dbReference type="EMBL" id="JAJATW010000001">
    <property type="protein sequence ID" value="MCB5160377.1"/>
    <property type="molecule type" value="Genomic_DNA"/>
</dbReference>
<reference evidence="1" key="1">
    <citation type="submission" date="2021-10" db="EMBL/GenBank/DDBJ databases">
        <title>Marinomonas pontica sp. nov., isolated from the Black Sea.</title>
        <authorList>
            <person name="Zhao L.-H."/>
            <person name="Xue J.-H."/>
        </authorList>
    </citation>
    <scope>NUCLEOTIDE SEQUENCE</scope>
    <source>
        <strain evidence="1">E8</strain>
    </source>
</reference>
<keyword evidence="2" id="KW-1185">Reference proteome</keyword>
<organism evidence="1 2">
    <name type="scientific">Marinomonas algarum</name>
    <dbReference type="NCBI Taxonomy" id="2883105"/>
    <lineage>
        <taxon>Bacteria</taxon>
        <taxon>Pseudomonadati</taxon>
        <taxon>Pseudomonadota</taxon>
        <taxon>Gammaproteobacteria</taxon>
        <taxon>Oceanospirillales</taxon>
        <taxon>Oceanospirillaceae</taxon>
        <taxon>Marinomonas</taxon>
    </lineage>
</organism>
<keyword evidence="1" id="KW-0648">Protein biosynthesis</keyword>
<dbReference type="Pfam" id="PF04315">
    <property type="entry name" value="EpmC"/>
    <property type="match status" value="1"/>
</dbReference>
<comment type="caution">
    <text evidence="1">The sequence shown here is derived from an EMBL/GenBank/DDBJ whole genome shotgun (WGS) entry which is preliminary data.</text>
</comment>
<dbReference type="GO" id="GO:0003746">
    <property type="term" value="F:translation elongation factor activity"/>
    <property type="evidence" value="ECO:0007669"/>
    <property type="project" value="UniProtKB-KW"/>
</dbReference>
<accession>A0A9X1LBD3</accession>
<sequence>MIASQLVSAFHACFFSRYHTCLIGGAEEPLYLPIQSSEPAKLFFRADYVSSALHECSHWCVAGKERRLLEDYGYWYEPDTRDVLTQQAFEKVEVVPQAVECVLHWSAGLMFRVSVDNLSLADYDASHFQAAVYTQVKKYLDHDSLPERAKIFATYLLSLRHPDYPLNEYLKQQYEHNCR</sequence>
<proteinExistence type="predicted"/>
<gene>
    <name evidence="1" type="ORF">LG368_00425</name>
</gene>
<dbReference type="RefSeq" id="WP_226752763.1">
    <property type="nucleotide sequence ID" value="NZ_JAJATW010000001.1"/>
</dbReference>
<dbReference type="Proteomes" id="UP001139095">
    <property type="component" value="Unassembled WGS sequence"/>
</dbReference>